<keyword evidence="2" id="KW-1185">Reference proteome</keyword>
<gene>
    <name evidence="1" type="ORF">SAMN05444389_101117</name>
</gene>
<dbReference type="RefSeq" id="WP_073060355.1">
    <property type="nucleotide sequence ID" value="NZ_FRCK01000001.1"/>
</dbReference>
<evidence type="ECO:0000313" key="1">
    <source>
        <dbReference type="EMBL" id="SHL73990.1"/>
    </source>
</evidence>
<dbReference type="Proteomes" id="UP000184444">
    <property type="component" value="Unassembled WGS sequence"/>
</dbReference>
<dbReference type="STRING" id="53463.SAMN05444389_101117"/>
<dbReference type="Pfam" id="PF06299">
    <property type="entry name" value="DUF1045"/>
    <property type="match status" value="1"/>
</dbReference>
<proteinExistence type="predicted"/>
<evidence type="ECO:0008006" key="3">
    <source>
        <dbReference type="Google" id="ProtNLM"/>
    </source>
</evidence>
<accession>A0A1M7D3F9</accession>
<organism evidence="1 2">
    <name type="scientific">Paracoccus solventivorans</name>
    <dbReference type="NCBI Taxonomy" id="53463"/>
    <lineage>
        <taxon>Bacteria</taxon>
        <taxon>Pseudomonadati</taxon>
        <taxon>Pseudomonadota</taxon>
        <taxon>Alphaproteobacteria</taxon>
        <taxon>Rhodobacterales</taxon>
        <taxon>Paracoccaceae</taxon>
        <taxon>Paracoccus</taxon>
    </lineage>
</organism>
<dbReference type="AlphaFoldDB" id="A0A1M7D3F9"/>
<dbReference type="PIRSF" id="PIRSF033328">
    <property type="entry name" value="Phest_Mll4975"/>
    <property type="match status" value="1"/>
</dbReference>
<protein>
    <recommendedName>
        <fullName evidence="3">Phosphonate metabolism protein</fullName>
    </recommendedName>
</protein>
<reference evidence="2" key="1">
    <citation type="submission" date="2016-11" db="EMBL/GenBank/DDBJ databases">
        <authorList>
            <person name="Varghese N."/>
            <person name="Submissions S."/>
        </authorList>
    </citation>
    <scope>NUCLEOTIDE SEQUENCE [LARGE SCALE GENOMIC DNA]</scope>
    <source>
        <strain evidence="2">DSM 6637</strain>
    </source>
</reference>
<evidence type="ECO:0000313" key="2">
    <source>
        <dbReference type="Proteomes" id="UP000184444"/>
    </source>
</evidence>
<dbReference type="InterPro" id="IPR009389">
    <property type="entry name" value="DUF1045"/>
</dbReference>
<sequence>MAVREAGVTEYRRYAVYDPGPAALAAFGAEWLGWDPLRGCETRGLGRALAATPRRYGFHATIKAPFRLAPGCSPAALVAGFERLCAGLAPVAAEPGLQLRRIAGVLALLFKPQPAAVTALAAEVVRGLDGFRAPLTPEDRARRRPELLTAAQRALLDRWGYPWVMEEFRYHMTLTGALSAAEEAEARQRLQPLLAGLLPQPHPITALALMGEDAEGRFHLLHQAELRG</sequence>
<dbReference type="EMBL" id="FRCK01000001">
    <property type="protein sequence ID" value="SHL73990.1"/>
    <property type="molecule type" value="Genomic_DNA"/>
</dbReference>
<name>A0A1M7D3F9_9RHOB</name>